<proteinExistence type="predicted"/>
<dbReference type="Proteomes" id="UP000553632">
    <property type="component" value="Unassembled WGS sequence"/>
</dbReference>
<evidence type="ECO:0000256" key="2">
    <source>
        <dbReference type="SAM" id="Coils"/>
    </source>
</evidence>
<evidence type="ECO:0000259" key="4">
    <source>
        <dbReference type="Pfam" id="PF13863"/>
    </source>
</evidence>
<dbReference type="GO" id="GO:0005856">
    <property type="term" value="C:cytoskeleton"/>
    <property type="evidence" value="ECO:0007669"/>
    <property type="project" value="UniProtKB-ARBA"/>
</dbReference>
<feature type="coiled-coil region" evidence="2">
    <location>
        <begin position="219"/>
        <end position="288"/>
    </location>
</feature>
<sequence length="414" mass="45080">KEAGGGASNPEGVGAVVAEGGGRVPPKVKAEGVGEVKAEGGAASEKGNEGMGTAGGGGGQETEGVRTTRAVPGVSSDPQGNGGGAPPTDRPKGDSGAQTQAEDMAAIVKRLEKLEAEVGSKTEAGMVVDDRDQLALPATGDSSLPALSIKRRVRTSAKQEGMMNPGENITDKMISEGREQLKSLERSGSSTLELIRIAKADREAEDKLNDTRRRVGLRLERCSEREERLRARQEHLQRAKQSNEEFFNSIDAKVEKAERKRLTEEAECRELDEEIHELQKRGAELMEMKRVQEAEVQRCLPYRAYLEAVVEYQISGSSARGTVGRMRRPSIDRGGDNGSAIRELLRRYELLLENYEELSRAAEGKASMVEAKQEGLRKLQQEARDEEMALASELHAAQLTLDKCKVERGELEEM</sequence>
<dbReference type="EMBL" id="JABANO010032884">
    <property type="protein sequence ID" value="KAF4707826.1"/>
    <property type="molecule type" value="Genomic_DNA"/>
</dbReference>
<gene>
    <name evidence="5" type="ORF">FOZ63_000996</name>
</gene>
<feature type="non-terminal residue" evidence="5">
    <location>
        <position position="1"/>
    </location>
</feature>
<protein>
    <recommendedName>
        <fullName evidence="4">DUF4200 domain-containing protein</fullName>
    </recommendedName>
</protein>
<feature type="compositionally biased region" description="Gly residues" evidence="3">
    <location>
        <begin position="49"/>
        <end position="61"/>
    </location>
</feature>
<evidence type="ECO:0000313" key="6">
    <source>
        <dbReference type="Proteomes" id="UP000553632"/>
    </source>
</evidence>
<evidence type="ECO:0000313" key="5">
    <source>
        <dbReference type="EMBL" id="KAF4707826.1"/>
    </source>
</evidence>
<dbReference type="PANTHER" id="PTHR21683">
    <property type="entry name" value="COILED-COIL DOMAIN-CONTAINING PROTEIN 42 LIKE-2-LIKE-RELATED"/>
    <property type="match status" value="1"/>
</dbReference>
<feature type="region of interest" description="Disordered" evidence="3">
    <location>
        <begin position="137"/>
        <end position="172"/>
    </location>
</feature>
<comment type="caution">
    <text evidence="5">The sequence shown here is derived from an EMBL/GenBank/DDBJ whole genome shotgun (WGS) entry which is preliminary data.</text>
</comment>
<accession>A0A7J6QJJ8</accession>
<feature type="non-terminal residue" evidence="5">
    <location>
        <position position="414"/>
    </location>
</feature>
<dbReference type="InterPro" id="IPR051147">
    <property type="entry name" value="CFAP_domain-containing"/>
</dbReference>
<evidence type="ECO:0000256" key="3">
    <source>
        <dbReference type="SAM" id="MobiDB-lite"/>
    </source>
</evidence>
<feature type="compositionally biased region" description="Basic and acidic residues" evidence="3">
    <location>
        <begin position="28"/>
        <end position="38"/>
    </location>
</feature>
<keyword evidence="1 2" id="KW-0175">Coiled coil</keyword>
<dbReference type="InterPro" id="IPR025252">
    <property type="entry name" value="DUF4200"/>
</dbReference>
<keyword evidence="6" id="KW-1185">Reference proteome</keyword>
<feature type="coiled-coil region" evidence="2">
    <location>
        <begin position="341"/>
        <end position="389"/>
    </location>
</feature>
<reference evidence="5 6" key="1">
    <citation type="submission" date="2020-04" db="EMBL/GenBank/DDBJ databases">
        <title>Perkinsus olseni comparative genomics.</title>
        <authorList>
            <person name="Bogema D.R."/>
        </authorList>
    </citation>
    <scope>NUCLEOTIDE SEQUENCE [LARGE SCALE GENOMIC DNA]</scope>
    <source>
        <strain evidence="5 6">ATCC PRA-207</strain>
    </source>
</reference>
<feature type="domain" description="DUF4200" evidence="4">
    <location>
        <begin position="202"/>
        <end position="311"/>
    </location>
</feature>
<dbReference type="AlphaFoldDB" id="A0A7J6QJJ8"/>
<organism evidence="5 6">
    <name type="scientific">Perkinsus olseni</name>
    <name type="common">Perkinsus atlanticus</name>
    <dbReference type="NCBI Taxonomy" id="32597"/>
    <lineage>
        <taxon>Eukaryota</taxon>
        <taxon>Sar</taxon>
        <taxon>Alveolata</taxon>
        <taxon>Perkinsozoa</taxon>
        <taxon>Perkinsea</taxon>
        <taxon>Perkinsida</taxon>
        <taxon>Perkinsidae</taxon>
        <taxon>Perkinsus</taxon>
    </lineage>
</organism>
<dbReference type="PANTHER" id="PTHR21683:SF2">
    <property type="entry name" value="COILED-COIL DOMAIN-CONTAINING PROTEIN 42 LIKE-2-LIKE"/>
    <property type="match status" value="1"/>
</dbReference>
<name>A0A7J6QJJ8_PEROL</name>
<feature type="region of interest" description="Disordered" evidence="3">
    <location>
        <begin position="1"/>
        <end position="102"/>
    </location>
</feature>
<dbReference type="Pfam" id="PF13863">
    <property type="entry name" value="DUF4200"/>
    <property type="match status" value="1"/>
</dbReference>
<evidence type="ECO:0000256" key="1">
    <source>
        <dbReference type="ARBA" id="ARBA00023054"/>
    </source>
</evidence>